<keyword evidence="3" id="KW-1185">Reference proteome</keyword>
<evidence type="ECO:0000313" key="3">
    <source>
        <dbReference type="Proteomes" id="UP001497516"/>
    </source>
</evidence>
<name>A0AAV2G1L0_9ROSI</name>
<accession>A0AAV2G1L0</accession>
<evidence type="ECO:0000256" key="1">
    <source>
        <dbReference type="SAM" id="SignalP"/>
    </source>
</evidence>
<protein>
    <submittedName>
        <fullName evidence="2">Uncharacterized protein</fullName>
    </submittedName>
</protein>
<feature type="signal peptide" evidence="1">
    <location>
        <begin position="1"/>
        <end position="24"/>
    </location>
</feature>
<dbReference type="EMBL" id="OZ034820">
    <property type="protein sequence ID" value="CAL1404538.1"/>
    <property type="molecule type" value="Genomic_DNA"/>
</dbReference>
<proteinExistence type="predicted"/>
<dbReference type="AlphaFoldDB" id="A0AAV2G1L0"/>
<keyword evidence="1" id="KW-0732">Signal</keyword>
<organism evidence="2 3">
    <name type="scientific">Linum trigynum</name>
    <dbReference type="NCBI Taxonomy" id="586398"/>
    <lineage>
        <taxon>Eukaryota</taxon>
        <taxon>Viridiplantae</taxon>
        <taxon>Streptophyta</taxon>
        <taxon>Embryophyta</taxon>
        <taxon>Tracheophyta</taxon>
        <taxon>Spermatophyta</taxon>
        <taxon>Magnoliopsida</taxon>
        <taxon>eudicotyledons</taxon>
        <taxon>Gunneridae</taxon>
        <taxon>Pentapetalae</taxon>
        <taxon>rosids</taxon>
        <taxon>fabids</taxon>
        <taxon>Malpighiales</taxon>
        <taxon>Linaceae</taxon>
        <taxon>Linum</taxon>
    </lineage>
</organism>
<reference evidence="2 3" key="1">
    <citation type="submission" date="2024-04" db="EMBL/GenBank/DDBJ databases">
        <authorList>
            <person name="Fracassetti M."/>
        </authorList>
    </citation>
    <scope>NUCLEOTIDE SEQUENCE [LARGE SCALE GENOMIC DNA]</scope>
</reference>
<dbReference type="Proteomes" id="UP001497516">
    <property type="component" value="Chromosome 7"/>
</dbReference>
<feature type="chain" id="PRO_5043864305" evidence="1">
    <location>
        <begin position="25"/>
        <end position="109"/>
    </location>
</feature>
<evidence type="ECO:0000313" key="2">
    <source>
        <dbReference type="EMBL" id="CAL1404538.1"/>
    </source>
</evidence>
<sequence>MAATRLLSELSIFVLIAAAGATTAQTPDVVSARCFNGNGPGDQLAQAVQIKKSLIQDLIAKLPDRSEPYYCNELTLDGLKMNGYAECRLSGQQRRRQQEIMHRLLGFGG</sequence>
<gene>
    <name evidence="2" type="ORF">LTRI10_LOCUS44386</name>
</gene>